<dbReference type="Gene3D" id="3.40.720.10">
    <property type="entry name" value="Alkaline Phosphatase, subunit A"/>
    <property type="match status" value="1"/>
</dbReference>
<organism evidence="6">
    <name type="scientific">termite gut metagenome</name>
    <dbReference type="NCBI Taxonomy" id="433724"/>
    <lineage>
        <taxon>unclassified sequences</taxon>
        <taxon>metagenomes</taxon>
        <taxon>organismal metagenomes</taxon>
    </lineage>
</organism>
<accession>A0A5J4SR82</accession>
<dbReference type="SUPFAM" id="SSF53649">
    <property type="entry name" value="Alkaline phosphatase-like"/>
    <property type="match status" value="1"/>
</dbReference>
<evidence type="ECO:0000256" key="2">
    <source>
        <dbReference type="ARBA" id="ARBA00022723"/>
    </source>
</evidence>
<dbReference type="EMBL" id="SNRY01000068">
    <property type="protein sequence ID" value="KAA6348428.1"/>
    <property type="molecule type" value="Genomic_DNA"/>
</dbReference>
<reference evidence="6" key="1">
    <citation type="submission" date="2019-03" db="EMBL/GenBank/DDBJ databases">
        <title>Single cell metagenomics reveals metabolic interactions within the superorganism composed of flagellate Streblomastix strix and complex community of Bacteroidetes bacteria on its surface.</title>
        <authorList>
            <person name="Treitli S.C."/>
            <person name="Kolisko M."/>
            <person name="Husnik F."/>
            <person name="Keeling P."/>
            <person name="Hampl V."/>
        </authorList>
    </citation>
    <scope>NUCLEOTIDE SEQUENCE</scope>
    <source>
        <strain evidence="6">STM</strain>
    </source>
</reference>
<evidence type="ECO:0000256" key="3">
    <source>
        <dbReference type="ARBA" id="ARBA00022801"/>
    </source>
</evidence>
<dbReference type="PANTHER" id="PTHR42693:SF53">
    <property type="entry name" value="ENDO-4-O-SULFATASE"/>
    <property type="match status" value="1"/>
</dbReference>
<evidence type="ECO:0000256" key="1">
    <source>
        <dbReference type="ARBA" id="ARBA00008779"/>
    </source>
</evidence>
<keyword evidence="3 6" id="KW-0378">Hydrolase</keyword>
<evidence type="ECO:0000313" key="6">
    <source>
        <dbReference type="EMBL" id="KAA6348428.1"/>
    </source>
</evidence>
<evidence type="ECO:0000259" key="5">
    <source>
        <dbReference type="Pfam" id="PF00884"/>
    </source>
</evidence>
<dbReference type="InterPro" id="IPR024607">
    <property type="entry name" value="Sulfatase_CS"/>
</dbReference>
<protein>
    <submittedName>
        <fullName evidence="6">Arylsulfatase</fullName>
        <ecNumber evidence="6">3.1.6.1</ecNumber>
    </submittedName>
</protein>
<dbReference type="InterPro" id="IPR000917">
    <property type="entry name" value="Sulfatase_N"/>
</dbReference>
<keyword evidence="4" id="KW-0106">Calcium</keyword>
<dbReference type="PROSITE" id="PS00149">
    <property type="entry name" value="SULFATASE_2"/>
    <property type="match status" value="1"/>
</dbReference>
<dbReference type="PROSITE" id="PS51257">
    <property type="entry name" value="PROKAR_LIPOPROTEIN"/>
    <property type="match status" value="1"/>
</dbReference>
<keyword evidence="2" id="KW-0479">Metal-binding</keyword>
<feature type="domain" description="Sulfatase N-terminal" evidence="5">
    <location>
        <begin position="32"/>
        <end position="353"/>
    </location>
</feature>
<dbReference type="GO" id="GO:0004065">
    <property type="term" value="F:arylsulfatase activity"/>
    <property type="evidence" value="ECO:0007669"/>
    <property type="project" value="UniProtKB-EC"/>
</dbReference>
<dbReference type="AlphaFoldDB" id="A0A5J4SR82"/>
<dbReference type="PROSITE" id="PS00523">
    <property type="entry name" value="SULFATASE_1"/>
    <property type="match status" value="1"/>
</dbReference>
<dbReference type="InterPro" id="IPR017850">
    <property type="entry name" value="Alkaline_phosphatase_core_sf"/>
</dbReference>
<dbReference type="PANTHER" id="PTHR42693">
    <property type="entry name" value="ARYLSULFATASE FAMILY MEMBER"/>
    <property type="match status" value="1"/>
</dbReference>
<dbReference type="EC" id="3.1.6.1" evidence="6"/>
<dbReference type="InterPro" id="IPR050738">
    <property type="entry name" value="Sulfatase"/>
</dbReference>
<sequence>MNKINFLLMGSAALATVSCKDAHRQEQQKQQPNIIFVLTDDLGYSDLSCYGNPVIHTPFLDSLASQGVRATNYAVTSPSSTPSRASLLTGRYASRLNLPYPIGPGSPLGLADEEVTIAEVLKGVGYNTAMIGKWHLGDNRTFNHPTAQGFDSYFGLLYSHDYRDPYVKTDTTLQIFRDRTPEILLTADSLLTPLYTQEAINYVKKQKKGKPFFLYLSYNMPHLPVAFAASADRLQDKLDNSGELGAVVEELDESLSHLWQTLEQQGLADNTIFIFSSDNGPWIEYPERMSSDGATQRWHVGAAGIFRGSKGQTYEGGVREPFIVYWKYHLKPGILFNPISNVDVLPTLAEWANASLPENKTLDGQSIADLLTGKADRKHYSHRPIYLVNNGKVEAIKEGEWKYREVGFPKELILNWLKQNNSSVARAALLKEYPQLKKLLNRGQENFAIENPTVRELFNLNHDPSERVNLIDKYPEKAKELKSLFDAFPGYEVN</sequence>
<dbReference type="Pfam" id="PF00884">
    <property type="entry name" value="Sulfatase"/>
    <property type="match status" value="1"/>
</dbReference>
<comment type="caution">
    <text evidence="6">The sequence shown here is derived from an EMBL/GenBank/DDBJ whole genome shotgun (WGS) entry which is preliminary data.</text>
</comment>
<gene>
    <name evidence="6" type="ORF">EZS27_004120</name>
</gene>
<dbReference type="Gene3D" id="3.30.1120.10">
    <property type="match status" value="1"/>
</dbReference>
<name>A0A5J4SR82_9ZZZZ</name>
<comment type="similarity">
    <text evidence="1">Belongs to the sulfatase family.</text>
</comment>
<dbReference type="GO" id="GO:0046872">
    <property type="term" value="F:metal ion binding"/>
    <property type="evidence" value="ECO:0007669"/>
    <property type="project" value="UniProtKB-KW"/>
</dbReference>
<proteinExistence type="inferred from homology"/>
<evidence type="ECO:0000256" key="4">
    <source>
        <dbReference type="ARBA" id="ARBA00022837"/>
    </source>
</evidence>